<dbReference type="KEGG" id="glz:GLAREA_05190"/>
<dbReference type="STRING" id="1116229.S3DBQ3"/>
<dbReference type="AlphaFoldDB" id="S3DBQ3"/>
<feature type="domain" description="Heterokaryon incompatibility" evidence="1">
    <location>
        <begin position="22"/>
        <end position="104"/>
    </location>
</feature>
<dbReference type="Pfam" id="PF06985">
    <property type="entry name" value="HET"/>
    <property type="match status" value="1"/>
</dbReference>
<organism evidence="2 3">
    <name type="scientific">Glarea lozoyensis (strain ATCC 20868 / MF5171)</name>
    <dbReference type="NCBI Taxonomy" id="1116229"/>
    <lineage>
        <taxon>Eukaryota</taxon>
        <taxon>Fungi</taxon>
        <taxon>Dikarya</taxon>
        <taxon>Ascomycota</taxon>
        <taxon>Pezizomycotina</taxon>
        <taxon>Leotiomycetes</taxon>
        <taxon>Helotiales</taxon>
        <taxon>Helotiaceae</taxon>
        <taxon>Glarea</taxon>
    </lineage>
</organism>
<dbReference type="OrthoDB" id="20872at2759"/>
<sequence>MRLINTTTLSLEEFIGDNIPRYAILSHRWENDEVLYQDMSSQSRTSKRGWSKIQGCCQQALADGWPYVWVDSCCIDKASSAELSEAINSMFQWYSKAAICYVYLCDVPVATQQSAEELEYLRNSEWFTRGWTLQELLAPPHVIFFDQGWNDIGTRRSLRSVLITITRINCIDEKSTFKSASVAQKFSWAARRKTTREEDKSYSLMGLLSINMPILYGEGQRAFMRFQEEVLRTSADESIFAWAPEWYQQYAITSLLAPSIAHFDTCGNIITKKLPTEFNRREPYAMTNKGLRMEHRILCDRDSFDRTRQQSTSCQVILACAKEDWSTILTQSSYIAIDIVVDPDWVHAHRVLSSTLSRNVLNVVSMTTIKPDQILVKPLFFENDAIVDNSNLFHQHSFLPGKYWLASEYPWNVINIQPVTDHGYELDEIWKKHLDMTEARCLHELPHRDEFGTVFYNLLLIFRHQSSNDSFAIILFRFEELVAVADIVELNSLENESYVMGLVEISSPEKVPKRAQDRKSRRLVNGDIVTVSIRLKFIDNMTFWGVDIKMIPVKSHEMCGFGADPELLMHL</sequence>
<dbReference type="PANTHER" id="PTHR10622">
    <property type="entry name" value="HET DOMAIN-CONTAINING PROTEIN"/>
    <property type="match status" value="1"/>
</dbReference>
<reference evidence="2 3" key="1">
    <citation type="journal article" date="2013" name="BMC Genomics">
        <title>Genomics-driven discovery of the pneumocandin biosynthetic gene cluster in the fungus Glarea lozoyensis.</title>
        <authorList>
            <person name="Chen L."/>
            <person name="Yue Q."/>
            <person name="Zhang X."/>
            <person name="Xiang M."/>
            <person name="Wang C."/>
            <person name="Li S."/>
            <person name="Che Y."/>
            <person name="Ortiz-Lopez F.J."/>
            <person name="Bills G.F."/>
            <person name="Liu X."/>
            <person name="An Z."/>
        </authorList>
    </citation>
    <scope>NUCLEOTIDE SEQUENCE [LARGE SCALE GENOMIC DNA]</scope>
    <source>
        <strain evidence="3">ATCC 20868 / MF5171</strain>
    </source>
</reference>
<dbReference type="PANTHER" id="PTHR10622:SF10">
    <property type="entry name" value="HET DOMAIN-CONTAINING PROTEIN"/>
    <property type="match status" value="1"/>
</dbReference>
<dbReference type="eggNOG" id="KOG4177">
    <property type="taxonomic scope" value="Eukaryota"/>
</dbReference>
<gene>
    <name evidence="2" type="ORF">GLAREA_05190</name>
</gene>
<evidence type="ECO:0000259" key="1">
    <source>
        <dbReference type="Pfam" id="PF06985"/>
    </source>
</evidence>
<evidence type="ECO:0000313" key="3">
    <source>
        <dbReference type="Proteomes" id="UP000016922"/>
    </source>
</evidence>
<dbReference type="HOGENOM" id="CLU_477379_0_0_1"/>
<accession>S3DBQ3</accession>
<protein>
    <recommendedName>
        <fullName evidence="1">Heterokaryon incompatibility domain-containing protein</fullName>
    </recommendedName>
</protein>
<evidence type="ECO:0000313" key="2">
    <source>
        <dbReference type="EMBL" id="EPE35852.1"/>
    </source>
</evidence>
<keyword evidence="3" id="KW-1185">Reference proteome</keyword>
<dbReference type="Proteomes" id="UP000016922">
    <property type="component" value="Unassembled WGS sequence"/>
</dbReference>
<proteinExistence type="predicted"/>
<dbReference type="InterPro" id="IPR010730">
    <property type="entry name" value="HET"/>
</dbReference>
<dbReference type="RefSeq" id="XP_008076670.1">
    <property type="nucleotide sequence ID" value="XM_008078479.1"/>
</dbReference>
<dbReference type="EMBL" id="KE145353">
    <property type="protein sequence ID" value="EPE35852.1"/>
    <property type="molecule type" value="Genomic_DNA"/>
</dbReference>
<name>S3DBQ3_GLAL2</name>
<dbReference type="GeneID" id="19464244"/>